<dbReference type="GO" id="GO:0016020">
    <property type="term" value="C:membrane"/>
    <property type="evidence" value="ECO:0007669"/>
    <property type="project" value="UniProtKB-SubCell"/>
</dbReference>
<dbReference type="GO" id="GO:0009847">
    <property type="term" value="P:spore germination"/>
    <property type="evidence" value="ECO:0007669"/>
    <property type="project" value="InterPro"/>
</dbReference>
<dbReference type="Proteomes" id="UP000078532">
    <property type="component" value="Unassembled WGS sequence"/>
</dbReference>
<organism evidence="9 10">
    <name type="scientific">Desulfotomaculum copahuensis</name>
    <dbReference type="NCBI Taxonomy" id="1838280"/>
    <lineage>
        <taxon>Bacteria</taxon>
        <taxon>Bacillati</taxon>
        <taxon>Bacillota</taxon>
        <taxon>Clostridia</taxon>
        <taxon>Eubacteriales</taxon>
        <taxon>Desulfotomaculaceae</taxon>
        <taxon>Desulfotomaculum</taxon>
    </lineage>
</organism>
<evidence type="ECO:0000256" key="1">
    <source>
        <dbReference type="ARBA" id="ARBA00004141"/>
    </source>
</evidence>
<dbReference type="OrthoDB" id="1675410at2"/>
<evidence type="ECO:0000256" key="8">
    <source>
        <dbReference type="SAM" id="Phobius"/>
    </source>
</evidence>
<name>A0A1B7LFY7_9FIRM</name>
<dbReference type="PANTHER" id="PTHR34975:SF2">
    <property type="entry name" value="SPORE GERMINATION PROTEIN A2"/>
    <property type="match status" value="1"/>
</dbReference>
<feature type="transmembrane region" description="Helical" evidence="8">
    <location>
        <begin position="12"/>
        <end position="34"/>
    </location>
</feature>
<keyword evidence="6 8" id="KW-1133">Transmembrane helix</keyword>
<accession>A0A1B7LFY7</accession>
<dbReference type="NCBIfam" id="TIGR00912">
    <property type="entry name" value="2A0309"/>
    <property type="match status" value="1"/>
</dbReference>
<evidence type="ECO:0000313" key="10">
    <source>
        <dbReference type="Proteomes" id="UP000078532"/>
    </source>
</evidence>
<evidence type="ECO:0000256" key="6">
    <source>
        <dbReference type="ARBA" id="ARBA00022989"/>
    </source>
</evidence>
<gene>
    <name evidence="9" type="ORF">A6M21_08075</name>
</gene>
<evidence type="ECO:0000256" key="3">
    <source>
        <dbReference type="ARBA" id="ARBA00022448"/>
    </source>
</evidence>
<dbReference type="InterPro" id="IPR004761">
    <property type="entry name" value="Spore_GerAB"/>
</dbReference>
<dbReference type="AlphaFoldDB" id="A0A1B7LFY7"/>
<feature type="transmembrane region" description="Helical" evidence="8">
    <location>
        <begin position="90"/>
        <end position="107"/>
    </location>
</feature>
<evidence type="ECO:0000256" key="4">
    <source>
        <dbReference type="ARBA" id="ARBA00022544"/>
    </source>
</evidence>
<feature type="transmembrane region" description="Helical" evidence="8">
    <location>
        <begin position="234"/>
        <end position="255"/>
    </location>
</feature>
<feature type="transmembrane region" description="Helical" evidence="8">
    <location>
        <begin position="204"/>
        <end position="228"/>
    </location>
</feature>
<comment type="caution">
    <text evidence="9">The sequence shown here is derived from an EMBL/GenBank/DDBJ whole genome shotgun (WGS) entry which is preliminary data.</text>
</comment>
<keyword evidence="4" id="KW-0309">Germination</keyword>
<keyword evidence="7 8" id="KW-0472">Membrane</keyword>
<dbReference type="Pfam" id="PF03845">
    <property type="entry name" value="Spore_permease"/>
    <property type="match status" value="1"/>
</dbReference>
<evidence type="ECO:0000256" key="2">
    <source>
        <dbReference type="ARBA" id="ARBA00007998"/>
    </source>
</evidence>
<dbReference type="STRING" id="1838280.A6M21_08075"/>
<protein>
    <submittedName>
        <fullName evidence="9">Uncharacterized protein</fullName>
    </submittedName>
</protein>
<comment type="subcellular location">
    <subcellularLocation>
        <location evidence="1">Membrane</location>
        <topology evidence="1">Multi-pass membrane protein</topology>
    </subcellularLocation>
</comment>
<evidence type="ECO:0000256" key="5">
    <source>
        <dbReference type="ARBA" id="ARBA00022692"/>
    </source>
</evidence>
<feature type="transmembrane region" description="Helical" evidence="8">
    <location>
        <begin position="46"/>
        <end position="66"/>
    </location>
</feature>
<evidence type="ECO:0000256" key="7">
    <source>
        <dbReference type="ARBA" id="ARBA00023136"/>
    </source>
</evidence>
<evidence type="ECO:0000313" key="9">
    <source>
        <dbReference type="EMBL" id="OAT83629.1"/>
    </source>
</evidence>
<feature type="transmembrane region" description="Helical" evidence="8">
    <location>
        <begin position="167"/>
        <end position="192"/>
    </location>
</feature>
<keyword evidence="3" id="KW-0813">Transport</keyword>
<keyword evidence="10" id="KW-1185">Reference proteome</keyword>
<keyword evidence="5 8" id="KW-0812">Transmembrane</keyword>
<reference evidence="9 10" key="1">
    <citation type="submission" date="2016-04" db="EMBL/GenBank/DDBJ databases">
        <authorList>
            <person name="Evans L.H."/>
            <person name="Alamgir A."/>
            <person name="Owens N."/>
            <person name="Weber N.D."/>
            <person name="Virtaneva K."/>
            <person name="Barbian K."/>
            <person name="Babar A."/>
            <person name="Rosenke K."/>
        </authorList>
    </citation>
    <scope>NUCLEOTIDE SEQUENCE [LARGE SCALE GENOMIC DNA]</scope>
    <source>
        <strain evidence="9 10">LMa1</strain>
    </source>
</reference>
<proteinExistence type="inferred from homology"/>
<dbReference type="EMBL" id="LYVF01000106">
    <property type="protein sequence ID" value="OAT83629.1"/>
    <property type="molecule type" value="Genomic_DNA"/>
</dbReference>
<sequence length="266" mass="29549">MRELGELIASVILPRTPQVVFSIFMVTVCAYAVSQGLEVIARVTELFYPFILTLFGLMLILVYGHMQFTHLFPVLEHGIRPVLLASLDPSAWRGEFIVLAMFLPYLARPGRGRSDAMLAAALVGFILLLDALASTAIFGVTTARINYPTFEMVRLAGIGQFFTRMDAVWIIIWLFGMFGKVGIFLYVTVIAATQLLNLKQDRPMIIPLSILTIVLSLSLFENSTLMILFLTGPFISYAFSAELFIPTILLIIALLRGKTAVCRDGF</sequence>
<feature type="transmembrane region" description="Helical" evidence="8">
    <location>
        <begin position="119"/>
        <end position="147"/>
    </location>
</feature>
<dbReference type="PANTHER" id="PTHR34975">
    <property type="entry name" value="SPORE GERMINATION PROTEIN A2"/>
    <property type="match status" value="1"/>
</dbReference>
<comment type="similarity">
    <text evidence="2">Belongs to the amino acid-polyamine-organocation (APC) superfamily. Spore germination protein (SGP) (TC 2.A.3.9) family.</text>
</comment>